<organism evidence="1 2">
    <name type="scientific">Paenibacillus macerans</name>
    <name type="common">Bacillus macerans</name>
    <dbReference type="NCBI Taxonomy" id="44252"/>
    <lineage>
        <taxon>Bacteria</taxon>
        <taxon>Bacillati</taxon>
        <taxon>Bacillota</taxon>
        <taxon>Bacilli</taxon>
        <taxon>Bacillales</taxon>
        <taxon>Paenibacillaceae</taxon>
        <taxon>Paenibacillus</taxon>
    </lineage>
</organism>
<protein>
    <submittedName>
        <fullName evidence="1">Uncharacterized protein</fullName>
    </submittedName>
</protein>
<gene>
    <name evidence="1" type="ORF">DJ90_384</name>
</gene>
<evidence type="ECO:0000313" key="2">
    <source>
        <dbReference type="Proteomes" id="UP000029278"/>
    </source>
</evidence>
<dbReference type="EMBL" id="JMQA01000020">
    <property type="protein sequence ID" value="KFN09900.1"/>
    <property type="molecule type" value="Genomic_DNA"/>
</dbReference>
<proteinExistence type="predicted"/>
<dbReference type="AlphaFoldDB" id="A0A090ZI36"/>
<accession>A0A090ZI36</accession>
<sequence>MVDKMNNVLRFNLNVLHAPFTLFDSNLKETMQMGQISLFWKVYL</sequence>
<reference evidence="1 2" key="1">
    <citation type="submission" date="2014-04" db="EMBL/GenBank/DDBJ databases">
        <authorList>
            <person name="Bishop-Lilly K.A."/>
            <person name="Broomall S.M."/>
            <person name="Chain P.S."/>
            <person name="Chertkov O."/>
            <person name="Coyne S.R."/>
            <person name="Daligault H.E."/>
            <person name="Davenport K.W."/>
            <person name="Erkkila T."/>
            <person name="Frey K.G."/>
            <person name="Gibbons H.S."/>
            <person name="Gu W."/>
            <person name="Jaissle J."/>
            <person name="Johnson S.L."/>
            <person name="Koroleva G.I."/>
            <person name="Ladner J.T."/>
            <person name="Lo C.-C."/>
            <person name="Minogue T.D."/>
            <person name="Munk C."/>
            <person name="Palacios G.F."/>
            <person name="Redden C.L."/>
            <person name="Rosenzweig C.N."/>
            <person name="Scholz M.B."/>
            <person name="Teshima H."/>
            <person name="Xu Y."/>
        </authorList>
    </citation>
    <scope>NUCLEOTIDE SEQUENCE [LARGE SCALE GENOMIC DNA]</scope>
    <source>
        <strain evidence="1 2">8244</strain>
    </source>
</reference>
<dbReference type="PATRIC" id="fig|44252.3.peg.1616"/>
<name>A0A090ZI36_PAEMA</name>
<comment type="caution">
    <text evidence="1">The sequence shown here is derived from an EMBL/GenBank/DDBJ whole genome shotgun (WGS) entry which is preliminary data.</text>
</comment>
<keyword evidence="2" id="KW-1185">Reference proteome</keyword>
<dbReference type="Proteomes" id="UP000029278">
    <property type="component" value="Unassembled WGS sequence"/>
</dbReference>
<evidence type="ECO:0000313" key="1">
    <source>
        <dbReference type="EMBL" id="KFN09900.1"/>
    </source>
</evidence>
<dbReference type="HOGENOM" id="CLU_3219486_0_0_9"/>